<feature type="compositionally biased region" description="Basic and acidic residues" evidence="1">
    <location>
        <begin position="432"/>
        <end position="444"/>
    </location>
</feature>
<feature type="compositionally biased region" description="Basic and acidic residues" evidence="1">
    <location>
        <begin position="330"/>
        <end position="357"/>
    </location>
</feature>
<feature type="compositionally biased region" description="Basic residues" evidence="1">
    <location>
        <begin position="393"/>
        <end position="405"/>
    </location>
</feature>
<evidence type="ECO:0000313" key="2">
    <source>
        <dbReference type="EMBL" id="KAF9884261.1"/>
    </source>
</evidence>
<keyword evidence="3" id="KW-1185">Reference proteome</keyword>
<feature type="compositionally biased region" description="Pro residues" evidence="1">
    <location>
        <begin position="811"/>
        <end position="823"/>
    </location>
</feature>
<dbReference type="EMBL" id="VCAU01000128">
    <property type="protein sequence ID" value="KAF9884261.1"/>
    <property type="molecule type" value="Genomic_DNA"/>
</dbReference>
<comment type="caution">
    <text evidence="2">The sequence shown here is derived from an EMBL/GenBank/DDBJ whole genome shotgun (WGS) entry which is preliminary data.</text>
</comment>
<reference evidence="2" key="2">
    <citation type="submission" date="2020-02" db="EMBL/GenBank/DDBJ databases">
        <authorList>
            <person name="Gilchrist C.L.M."/>
            <person name="Chooi Y.-H."/>
        </authorList>
    </citation>
    <scope>NUCLEOTIDE SEQUENCE</scope>
    <source>
        <strain evidence="2">MST-FP2251</strain>
    </source>
</reference>
<gene>
    <name evidence="2" type="ORF">FE257_001936</name>
</gene>
<sequence length="823" mass="89717">MAGVKRKLDATRGSASGPSGAPTASTVPSTPSSAAADTSHIRVTRSHRASQDARTHHNDSNATPISNAKTGPPRLSRIITLKTRPIRPDAPPKNAANHAGGNSVNGSANPARETRASRTRAAAPLVPPAPFGTHQPNVESIVPETPRPKRVKRSSVAEETPRTTRQSARLRSYGSLTLNEDTLVDAPAIKKTEASPSVGVASGTRARNKSRHTLDGVNDPVNLGVTTSTLDISKFRSPDSIAPDSVEEVNPQDRRDSTELNQGTPHPMDESGKAESPEESKNETNGQAIGNVEEPYDNTKTPSPSLYRKRQSSETNENLSVRPTSASESPTKRLKLEEGELDHALERHVQKATDNKADTQTSMEDSKMENGSRQITEEIEGSTPEPTTIKLARGGRHRGRGRGGRSRAAARFAASRRGRGGTRSARGGRTGRQLDRSSDVEMDRSPSPSAATQKLRDRQRELDRTFKRIAAAQRLALAVLASQSQKKLARDKNAHRNVPEWEEINTLLKARLHERQDTYRREYEQKVAQEKRLFTGYKEVIESRYRASAKHIQEEHLLASQGEYMAFVEGRRAAEDDEHTETDGSETEGERGLIAPPTKQFVRGCNSTFVRQPSGAAAYDRGRSGWEDFVQRAKLGDDIDPQMKQMKEAGPLARLSAPEIINLLLEATGVVEVRYNGAGEPNSVPFPDVRPTALSALADAAAAEFPRPSITQTTPLLSARRTLLPQPHVAHGPTDPRSFVLPPPTPHRQPPTRRLLPAGQQIPPISEQLGLPDPFASMGGPPQLPPPPGSNFQRPPLPSFFTSHHPASRYFPPPPPPSHRPPY</sequence>
<feature type="compositionally biased region" description="Basic and acidic residues" evidence="1">
    <location>
        <begin position="1"/>
        <end position="10"/>
    </location>
</feature>
<feature type="compositionally biased region" description="Basic and acidic residues" evidence="1">
    <location>
        <begin position="267"/>
        <end position="282"/>
    </location>
</feature>
<feature type="compositionally biased region" description="Polar residues" evidence="1">
    <location>
        <begin position="60"/>
        <end position="69"/>
    </location>
</feature>
<feature type="compositionally biased region" description="Acidic residues" evidence="1">
    <location>
        <begin position="575"/>
        <end position="587"/>
    </location>
</feature>
<feature type="region of interest" description="Disordered" evidence="1">
    <location>
        <begin position="572"/>
        <end position="592"/>
    </location>
</feature>
<evidence type="ECO:0000313" key="3">
    <source>
        <dbReference type="Proteomes" id="UP001194746"/>
    </source>
</evidence>
<reference evidence="2" key="1">
    <citation type="journal article" date="2019" name="Beilstein J. Org. Chem.">
        <title>Nanangenines: drimane sesquiterpenoids as the dominant metabolite cohort of a novel Australian fungus, Aspergillus nanangensis.</title>
        <authorList>
            <person name="Lacey H.J."/>
            <person name="Gilchrist C.L.M."/>
            <person name="Crombie A."/>
            <person name="Kalaitzis J.A."/>
            <person name="Vuong D."/>
            <person name="Rutledge P.J."/>
            <person name="Turner P."/>
            <person name="Pitt J.I."/>
            <person name="Lacey E."/>
            <person name="Chooi Y.H."/>
            <person name="Piggott A.M."/>
        </authorList>
    </citation>
    <scope>NUCLEOTIDE SEQUENCE</scope>
    <source>
        <strain evidence="2">MST-FP2251</strain>
    </source>
</reference>
<feature type="region of interest" description="Disordered" evidence="1">
    <location>
        <begin position="187"/>
        <end position="459"/>
    </location>
</feature>
<dbReference type="AlphaFoldDB" id="A0AAD4GPB0"/>
<feature type="compositionally biased region" description="Low complexity" evidence="1">
    <location>
        <begin position="11"/>
        <end position="38"/>
    </location>
</feature>
<evidence type="ECO:0000256" key="1">
    <source>
        <dbReference type="SAM" id="MobiDB-lite"/>
    </source>
</evidence>
<name>A0AAD4GPB0_ASPNN</name>
<protein>
    <submittedName>
        <fullName evidence="2">Uncharacterized protein</fullName>
    </submittedName>
</protein>
<proteinExistence type="predicted"/>
<feature type="compositionally biased region" description="Basic and acidic residues" evidence="1">
    <location>
        <begin position="49"/>
        <end position="59"/>
    </location>
</feature>
<feature type="region of interest" description="Disordered" evidence="1">
    <location>
        <begin position="1"/>
        <end position="171"/>
    </location>
</feature>
<organism evidence="2 3">
    <name type="scientific">Aspergillus nanangensis</name>
    <dbReference type="NCBI Taxonomy" id="2582783"/>
    <lineage>
        <taxon>Eukaryota</taxon>
        <taxon>Fungi</taxon>
        <taxon>Dikarya</taxon>
        <taxon>Ascomycota</taxon>
        <taxon>Pezizomycotina</taxon>
        <taxon>Eurotiomycetes</taxon>
        <taxon>Eurotiomycetidae</taxon>
        <taxon>Eurotiales</taxon>
        <taxon>Aspergillaceae</taxon>
        <taxon>Aspergillus</taxon>
        <taxon>Aspergillus subgen. Circumdati</taxon>
    </lineage>
</organism>
<feature type="compositionally biased region" description="Polar residues" evidence="1">
    <location>
        <begin position="313"/>
        <end position="329"/>
    </location>
</feature>
<accession>A0AAD4GPB0</accession>
<dbReference type="Proteomes" id="UP001194746">
    <property type="component" value="Unassembled WGS sequence"/>
</dbReference>
<feature type="region of interest" description="Disordered" evidence="1">
    <location>
        <begin position="726"/>
        <end position="823"/>
    </location>
</feature>